<dbReference type="EMBL" id="MU857057">
    <property type="protein sequence ID" value="KAK4150665.1"/>
    <property type="molecule type" value="Genomic_DNA"/>
</dbReference>
<protein>
    <submittedName>
        <fullName evidence="2">Uncharacterized protein</fullName>
    </submittedName>
</protein>
<organism evidence="2 3">
    <name type="scientific">Chaetomidium leptoderma</name>
    <dbReference type="NCBI Taxonomy" id="669021"/>
    <lineage>
        <taxon>Eukaryota</taxon>
        <taxon>Fungi</taxon>
        <taxon>Dikarya</taxon>
        <taxon>Ascomycota</taxon>
        <taxon>Pezizomycotina</taxon>
        <taxon>Sordariomycetes</taxon>
        <taxon>Sordariomycetidae</taxon>
        <taxon>Sordariales</taxon>
        <taxon>Chaetomiaceae</taxon>
        <taxon>Chaetomidium</taxon>
    </lineage>
</organism>
<evidence type="ECO:0000256" key="1">
    <source>
        <dbReference type="SAM" id="MobiDB-lite"/>
    </source>
</evidence>
<proteinExistence type="predicted"/>
<feature type="compositionally biased region" description="Acidic residues" evidence="1">
    <location>
        <begin position="317"/>
        <end position="335"/>
    </location>
</feature>
<gene>
    <name evidence="2" type="ORF">C8A00DRAFT_36724</name>
</gene>
<name>A0AAN6ZSW1_9PEZI</name>
<evidence type="ECO:0000313" key="2">
    <source>
        <dbReference type="EMBL" id="KAK4150665.1"/>
    </source>
</evidence>
<feature type="region of interest" description="Disordered" evidence="1">
    <location>
        <begin position="317"/>
        <end position="343"/>
    </location>
</feature>
<sequence length="363" mass="39985">MVTPSRPLPANTALQPAKRYWIDVSCDEAAGGDFEQYIHEARHWARRAFERLSSASDTDFARVFNVLFKTPKTDTTPCSKPSFWQQVNGIQPEDQWQPSIEHARTDNREAADVRIYSSPAGLSRWKMMTPHDDTLYDPINHIHLTGDWTNLTSSQAFISWVLPQQHPNNNIPGSENPHRSTIDICPSAWHPSGSSGSGGGILSLSQIDPALFTTTNITDLESPTTGTLLPRLLFHEFMHTRAYLLDDHPHDGGGTSGWGYCMRREKGEAAGCAESLALLGLWAALADLRPGPAGGTTTGGFTVDRGWDLIPGGWEDLDLGGFSDDEEGEGEEEDEEGKKWDADWCGGNSAVRGELRFYGDLTN</sequence>
<reference evidence="2" key="2">
    <citation type="submission" date="2023-05" db="EMBL/GenBank/DDBJ databases">
        <authorList>
            <consortium name="Lawrence Berkeley National Laboratory"/>
            <person name="Steindorff A."/>
            <person name="Hensen N."/>
            <person name="Bonometti L."/>
            <person name="Westerberg I."/>
            <person name="Brannstrom I.O."/>
            <person name="Guillou S."/>
            <person name="Cros-Aarteil S."/>
            <person name="Calhoun S."/>
            <person name="Haridas S."/>
            <person name="Kuo A."/>
            <person name="Mondo S."/>
            <person name="Pangilinan J."/>
            <person name="Riley R."/>
            <person name="Labutti K."/>
            <person name="Andreopoulos B."/>
            <person name="Lipzen A."/>
            <person name="Chen C."/>
            <person name="Yanf M."/>
            <person name="Daum C."/>
            <person name="Ng V."/>
            <person name="Clum A."/>
            <person name="Ohm R."/>
            <person name="Martin F."/>
            <person name="Silar P."/>
            <person name="Natvig D."/>
            <person name="Lalanne C."/>
            <person name="Gautier V."/>
            <person name="Ament-Velasquez S.L."/>
            <person name="Kruys A."/>
            <person name="Hutchinson M.I."/>
            <person name="Powell A.J."/>
            <person name="Barry K."/>
            <person name="Miller A.N."/>
            <person name="Grigoriev I.V."/>
            <person name="Debuchy R."/>
            <person name="Gladieux P."/>
            <person name="Thoren M.H."/>
            <person name="Johannesson H."/>
        </authorList>
    </citation>
    <scope>NUCLEOTIDE SEQUENCE</scope>
    <source>
        <strain evidence="2">CBS 538.74</strain>
    </source>
</reference>
<dbReference type="Proteomes" id="UP001302745">
    <property type="component" value="Unassembled WGS sequence"/>
</dbReference>
<keyword evidence="3" id="KW-1185">Reference proteome</keyword>
<comment type="caution">
    <text evidence="2">The sequence shown here is derived from an EMBL/GenBank/DDBJ whole genome shotgun (WGS) entry which is preliminary data.</text>
</comment>
<reference evidence="2" key="1">
    <citation type="journal article" date="2023" name="Mol. Phylogenet. Evol.">
        <title>Genome-scale phylogeny and comparative genomics of the fungal order Sordariales.</title>
        <authorList>
            <person name="Hensen N."/>
            <person name="Bonometti L."/>
            <person name="Westerberg I."/>
            <person name="Brannstrom I.O."/>
            <person name="Guillou S."/>
            <person name="Cros-Aarteil S."/>
            <person name="Calhoun S."/>
            <person name="Haridas S."/>
            <person name="Kuo A."/>
            <person name="Mondo S."/>
            <person name="Pangilinan J."/>
            <person name="Riley R."/>
            <person name="LaButti K."/>
            <person name="Andreopoulos B."/>
            <person name="Lipzen A."/>
            <person name="Chen C."/>
            <person name="Yan M."/>
            <person name="Daum C."/>
            <person name="Ng V."/>
            <person name="Clum A."/>
            <person name="Steindorff A."/>
            <person name="Ohm R.A."/>
            <person name="Martin F."/>
            <person name="Silar P."/>
            <person name="Natvig D.O."/>
            <person name="Lalanne C."/>
            <person name="Gautier V."/>
            <person name="Ament-Velasquez S.L."/>
            <person name="Kruys A."/>
            <person name="Hutchinson M.I."/>
            <person name="Powell A.J."/>
            <person name="Barry K."/>
            <person name="Miller A.N."/>
            <person name="Grigoriev I.V."/>
            <person name="Debuchy R."/>
            <person name="Gladieux P."/>
            <person name="Hiltunen Thoren M."/>
            <person name="Johannesson H."/>
        </authorList>
    </citation>
    <scope>NUCLEOTIDE SEQUENCE</scope>
    <source>
        <strain evidence="2">CBS 538.74</strain>
    </source>
</reference>
<dbReference type="AlphaFoldDB" id="A0AAN6ZSW1"/>
<accession>A0AAN6ZSW1</accession>
<evidence type="ECO:0000313" key="3">
    <source>
        <dbReference type="Proteomes" id="UP001302745"/>
    </source>
</evidence>